<evidence type="ECO:0000256" key="3">
    <source>
        <dbReference type="ARBA" id="ARBA00022833"/>
    </source>
</evidence>
<dbReference type="InterPro" id="IPR001781">
    <property type="entry name" value="Znf_LIM"/>
</dbReference>
<proteinExistence type="predicted"/>
<dbReference type="PROSITE" id="PS50023">
    <property type="entry name" value="LIM_DOMAIN_2"/>
    <property type="match status" value="2"/>
</dbReference>
<dbReference type="Pfam" id="PF00412">
    <property type="entry name" value="LIM"/>
    <property type="match status" value="3"/>
</dbReference>
<evidence type="ECO:0000256" key="5">
    <source>
        <dbReference type="PROSITE-ProRule" id="PRU00125"/>
    </source>
</evidence>
<reference evidence="7 8" key="1">
    <citation type="submission" date="2023-11" db="EMBL/GenBank/DDBJ databases">
        <title>Dfirmibasis_genome.</title>
        <authorList>
            <person name="Edelbroek B."/>
            <person name="Kjellin J."/>
            <person name="Jerlstrom-Hultqvist J."/>
            <person name="Soderbom F."/>
        </authorList>
    </citation>
    <scope>NUCLEOTIDE SEQUENCE [LARGE SCALE GENOMIC DNA]</scope>
    <source>
        <strain evidence="7 8">TNS-C-14</strain>
    </source>
</reference>
<dbReference type="CDD" id="cd08368">
    <property type="entry name" value="LIM"/>
    <property type="match status" value="2"/>
</dbReference>
<dbReference type="PANTHER" id="PTHR24205">
    <property type="entry name" value="FOUR AND A HALF LIM DOMAINS PROTEIN"/>
    <property type="match status" value="1"/>
</dbReference>
<keyword evidence="8" id="KW-1185">Reference proteome</keyword>
<comment type="caution">
    <text evidence="7">The sequence shown here is derived from an EMBL/GenBank/DDBJ whole genome shotgun (WGS) entry which is preliminary data.</text>
</comment>
<dbReference type="GO" id="GO:0003712">
    <property type="term" value="F:transcription coregulator activity"/>
    <property type="evidence" value="ECO:0007669"/>
    <property type="project" value="TreeGrafter"/>
</dbReference>
<dbReference type="SUPFAM" id="SSF57716">
    <property type="entry name" value="Glucocorticoid receptor-like (DNA-binding domain)"/>
    <property type="match status" value="2"/>
</dbReference>
<evidence type="ECO:0000259" key="6">
    <source>
        <dbReference type="PROSITE" id="PS50023"/>
    </source>
</evidence>
<evidence type="ECO:0000256" key="4">
    <source>
        <dbReference type="ARBA" id="ARBA00023038"/>
    </source>
</evidence>
<dbReference type="Gene3D" id="2.10.110.10">
    <property type="entry name" value="Cysteine Rich Protein"/>
    <property type="match status" value="4"/>
</dbReference>
<evidence type="ECO:0000256" key="1">
    <source>
        <dbReference type="ARBA" id="ARBA00022723"/>
    </source>
</evidence>
<dbReference type="GO" id="GO:0046872">
    <property type="term" value="F:metal ion binding"/>
    <property type="evidence" value="ECO:0007669"/>
    <property type="project" value="UniProtKB-KW"/>
</dbReference>
<evidence type="ECO:0000313" key="7">
    <source>
        <dbReference type="EMBL" id="KAK5575974.1"/>
    </source>
</evidence>
<dbReference type="PANTHER" id="PTHR24205:SF16">
    <property type="entry name" value="GH01042P-RELATED"/>
    <property type="match status" value="1"/>
</dbReference>
<keyword evidence="4 5" id="KW-0440">LIM domain</keyword>
<keyword evidence="3 5" id="KW-0862">Zinc</keyword>
<keyword evidence="2" id="KW-0677">Repeat</keyword>
<accession>A0AAN7YLT0</accession>
<dbReference type="Proteomes" id="UP001344447">
    <property type="component" value="Unassembled WGS sequence"/>
</dbReference>
<sequence>MSSEINNSCVGCNKPFKSTDNIKNLNSKRYHEQCFSQDLNCSKCSGPIIASAEYKQVLGKIYHSKCFTCASCSKVLSENDFSEVSGIPCCQSCFTEIKFNPNFAISKFGSASTITQNDEKTKEKFEMKTNLYNNLQKGKDICTWCRNQIQADSNNEAVLFGGNIYHSNCFTCSKCSSSIGKSQFVTGSDGSAICKSCSDKSKEVNCFGCKKPISTTFTVVSGNKYHPNCFVCSQCKGSLEKGYIEKDVGPLCGKCGSTVSQTQTQTRTFTYSNGKGRPNGKW</sequence>
<protein>
    <recommendedName>
        <fullName evidence="6">LIM zinc-binding domain-containing protein</fullName>
    </recommendedName>
</protein>
<dbReference type="GO" id="GO:0005634">
    <property type="term" value="C:nucleus"/>
    <property type="evidence" value="ECO:0007669"/>
    <property type="project" value="TreeGrafter"/>
</dbReference>
<dbReference type="AlphaFoldDB" id="A0AAN7YLT0"/>
<feature type="domain" description="LIM zinc-binding" evidence="6">
    <location>
        <begin position="39"/>
        <end position="100"/>
    </location>
</feature>
<dbReference type="SMART" id="SM00132">
    <property type="entry name" value="LIM"/>
    <property type="match status" value="3"/>
</dbReference>
<feature type="domain" description="LIM zinc-binding" evidence="6">
    <location>
        <begin position="140"/>
        <end position="204"/>
    </location>
</feature>
<name>A0AAN7YLT0_9MYCE</name>
<evidence type="ECO:0000256" key="2">
    <source>
        <dbReference type="ARBA" id="ARBA00022737"/>
    </source>
</evidence>
<evidence type="ECO:0000313" key="8">
    <source>
        <dbReference type="Proteomes" id="UP001344447"/>
    </source>
</evidence>
<dbReference type="EMBL" id="JAVFKY010000005">
    <property type="protein sequence ID" value="KAK5575974.1"/>
    <property type="molecule type" value="Genomic_DNA"/>
</dbReference>
<gene>
    <name evidence="7" type="ORF">RB653_007110</name>
</gene>
<dbReference type="PROSITE" id="PS00478">
    <property type="entry name" value="LIM_DOMAIN_1"/>
    <property type="match status" value="2"/>
</dbReference>
<organism evidence="7 8">
    <name type="scientific">Dictyostelium firmibasis</name>
    <dbReference type="NCBI Taxonomy" id="79012"/>
    <lineage>
        <taxon>Eukaryota</taxon>
        <taxon>Amoebozoa</taxon>
        <taxon>Evosea</taxon>
        <taxon>Eumycetozoa</taxon>
        <taxon>Dictyostelia</taxon>
        <taxon>Dictyosteliales</taxon>
        <taxon>Dictyosteliaceae</taxon>
        <taxon>Dictyostelium</taxon>
    </lineage>
</organism>
<keyword evidence="1 5" id="KW-0479">Metal-binding</keyword>